<keyword evidence="2" id="KW-1185">Reference proteome</keyword>
<sequence length="43" mass="5064">DISITMQNSDQYNKEFLKDDYKKPQILINMALKDCLEDVLSEI</sequence>
<comment type="caution">
    <text evidence="1">The sequence shown here is derived from an EMBL/GenBank/DDBJ whole genome shotgun (WGS) entry which is preliminary data.</text>
</comment>
<gene>
    <name evidence="1" type="ORF">SCALOS_LOCUS3009</name>
</gene>
<reference evidence="1" key="1">
    <citation type="submission" date="2021-06" db="EMBL/GenBank/DDBJ databases">
        <authorList>
            <person name="Kallberg Y."/>
            <person name="Tangrot J."/>
            <person name="Rosling A."/>
        </authorList>
    </citation>
    <scope>NUCLEOTIDE SEQUENCE</scope>
    <source>
        <strain evidence="1">AU212A</strain>
    </source>
</reference>
<evidence type="ECO:0000313" key="1">
    <source>
        <dbReference type="EMBL" id="CAG8495366.1"/>
    </source>
</evidence>
<proteinExistence type="predicted"/>
<dbReference type="EMBL" id="CAJVPM010002972">
    <property type="protein sequence ID" value="CAG8495366.1"/>
    <property type="molecule type" value="Genomic_DNA"/>
</dbReference>
<protein>
    <submittedName>
        <fullName evidence="1">4620_t:CDS:1</fullName>
    </submittedName>
</protein>
<accession>A0ACA9KV65</accession>
<name>A0ACA9KV65_9GLOM</name>
<dbReference type="Proteomes" id="UP000789860">
    <property type="component" value="Unassembled WGS sequence"/>
</dbReference>
<feature type="non-terminal residue" evidence="1">
    <location>
        <position position="1"/>
    </location>
</feature>
<evidence type="ECO:0000313" key="2">
    <source>
        <dbReference type="Proteomes" id="UP000789860"/>
    </source>
</evidence>
<organism evidence="1 2">
    <name type="scientific">Scutellospora calospora</name>
    <dbReference type="NCBI Taxonomy" id="85575"/>
    <lineage>
        <taxon>Eukaryota</taxon>
        <taxon>Fungi</taxon>
        <taxon>Fungi incertae sedis</taxon>
        <taxon>Mucoromycota</taxon>
        <taxon>Glomeromycotina</taxon>
        <taxon>Glomeromycetes</taxon>
        <taxon>Diversisporales</taxon>
        <taxon>Gigasporaceae</taxon>
        <taxon>Scutellospora</taxon>
    </lineage>
</organism>